<dbReference type="Proteomes" id="UP000185003">
    <property type="component" value="Unassembled WGS sequence"/>
</dbReference>
<dbReference type="SUPFAM" id="SSF56935">
    <property type="entry name" value="Porins"/>
    <property type="match status" value="1"/>
</dbReference>
<dbReference type="InterPro" id="IPR011662">
    <property type="entry name" value="Secretin/TonB_short_N"/>
</dbReference>
<dbReference type="InterPro" id="IPR037066">
    <property type="entry name" value="Plug_dom_sf"/>
</dbReference>
<accession>A0A1N6GZI5</accession>
<dbReference type="InterPro" id="IPR039426">
    <property type="entry name" value="TonB-dep_rcpt-like"/>
</dbReference>
<sequence length="1127" mass="124523">MQKNANCNRPIPVPGLSQPNSQGWFTTKDLMLMRRMFPLTVNKTIVNAMKLTFIFLTVAFLQVSAKGWSQVVTLAGKDVKLETIFSAIEKQTGYVVFYNKDLLRNAKSVSLTVQNMPLTDFLAAVLKDQPITYEMADKTIMLSRRDLATAPVFIPVTGTILSADGTPLPGASVKIKGSKSGTVTDANGRFMINASEGDVLLVSFVGFEEATFRINGNASTGITIRIVPSENKLDQVQIMAYGTTSKRFNTGNISTVKAEDIERQPVSNPLSALQGRVPGMVITQSTGVPGGSFKVQIRGRNSIRVTANDPLYIVDGVPYLASMVMGVAPNDLTNGGSPLNFINPQDIESIDILKDADATAIYGSRGANGVILITTKKGKVGKTLITANITQGTAVVSKMMPMLNTRQYLDMRYEAYRNDGVDWKLPTVTSAIDLKNYDTTRYTDWQKEFIGNTASYTDAQLSMTGGNSQTQYLIGGSYHRETTVFPGNNADQRGTMHFNINSSSDNQKLKVLITGGYTIGNNNLPRYDIVDLAFSLPPIAPKLYNPDGSLNWANGNWTNPIARGTARFGRKVNNFITNAAVSYQVLPGLDIKSTFGYTFMHVDETANFPISSYNPIYNINGSAEFSNSNNRTWLIEPQITYTKDLWKGRLNALVGSTIQQNTANGQYVSASGFISDGLIGNLASASSIMPMNSLIRSYKYNSLFARFNYNVEEKYILNLTMRRDGSDRFGPDNRFGNFGAVGAAWIFSKENFIENHLPFISFGKLRGSYGTTGNDAVGDYEFMRYYTIGGNPYQGVRGLGPNNLHNPYYQWEVNKKLEGGLEFGFLRDLISVSASYYNNRSGNQLVGYRVPAHTGFTQVTANWPAVVENKGWEFVLGTNNVKIGEVTWNSSFNISFAKNKLVAFPGIENTSYKSTLTIGESLDILRVYRYVGVDPATGMYQFLDKDNKKQSLSLNSLTDKVGAVNRTPEYYGGFQNSIRYKGFDLDFIFQFAKQIGQAYRGAVLAGAGTGMQGNQHIEVLNRWQKPGDISMNQRFNADRALGWPNTYFRESDGSYSDASFVRLKNIQLTYSFSKEINRKIGLQQSRLFLQAQNLFTITNFKGMDPENQSGSSLPPLRVLTAGIKITI</sequence>
<dbReference type="Pfam" id="PF07715">
    <property type="entry name" value="Plug"/>
    <property type="match status" value="1"/>
</dbReference>
<evidence type="ECO:0000256" key="1">
    <source>
        <dbReference type="ARBA" id="ARBA00004571"/>
    </source>
</evidence>
<dbReference type="SUPFAM" id="SSF49464">
    <property type="entry name" value="Carboxypeptidase regulatory domain-like"/>
    <property type="match status" value="1"/>
</dbReference>
<keyword evidence="10" id="KW-1185">Reference proteome</keyword>
<dbReference type="NCBIfam" id="TIGR04056">
    <property type="entry name" value="OMP_RagA_SusC"/>
    <property type="match status" value="1"/>
</dbReference>
<dbReference type="GO" id="GO:0009279">
    <property type="term" value="C:cell outer membrane"/>
    <property type="evidence" value="ECO:0007669"/>
    <property type="project" value="UniProtKB-SubCell"/>
</dbReference>
<feature type="domain" description="Secretin/TonB short N-terminal" evidence="8">
    <location>
        <begin position="94"/>
        <end position="145"/>
    </location>
</feature>
<evidence type="ECO:0000256" key="3">
    <source>
        <dbReference type="ARBA" id="ARBA00022452"/>
    </source>
</evidence>
<dbReference type="Pfam" id="PF13715">
    <property type="entry name" value="CarbopepD_reg_2"/>
    <property type="match status" value="1"/>
</dbReference>
<dbReference type="AlphaFoldDB" id="A0A1N6GZI5"/>
<gene>
    <name evidence="9" type="ORF">SAMN04488055_3078</name>
</gene>
<dbReference type="Gene3D" id="2.40.170.20">
    <property type="entry name" value="TonB-dependent receptor, beta-barrel domain"/>
    <property type="match status" value="1"/>
</dbReference>
<evidence type="ECO:0000256" key="5">
    <source>
        <dbReference type="ARBA" id="ARBA00023136"/>
    </source>
</evidence>
<evidence type="ECO:0000259" key="8">
    <source>
        <dbReference type="SMART" id="SM00965"/>
    </source>
</evidence>
<dbReference type="InterPro" id="IPR008969">
    <property type="entry name" value="CarboxyPept-like_regulatory"/>
</dbReference>
<dbReference type="EMBL" id="FSRA01000001">
    <property type="protein sequence ID" value="SIO12852.1"/>
    <property type="molecule type" value="Genomic_DNA"/>
</dbReference>
<keyword evidence="4 7" id="KW-0812">Transmembrane</keyword>
<comment type="similarity">
    <text evidence="7">Belongs to the TonB-dependent receptor family.</text>
</comment>
<dbReference type="Gene3D" id="2.60.40.1120">
    <property type="entry name" value="Carboxypeptidase-like, regulatory domain"/>
    <property type="match status" value="1"/>
</dbReference>
<evidence type="ECO:0000313" key="10">
    <source>
        <dbReference type="Proteomes" id="UP000185003"/>
    </source>
</evidence>
<dbReference type="STRING" id="536979.SAMN04488055_3078"/>
<protein>
    <submittedName>
        <fullName evidence="9">TonB-linked outer membrane protein, SusC/RagA family</fullName>
    </submittedName>
</protein>
<keyword evidence="6 7" id="KW-0998">Cell outer membrane</keyword>
<dbReference type="InterPro" id="IPR023997">
    <property type="entry name" value="TonB-dep_OMP_SusC/RagA_CS"/>
</dbReference>
<dbReference type="InterPro" id="IPR023996">
    <property type="entry name" value="TonB-dep_OMP_SusC/RagA"/>
</dbReference>
<dbReference type="SMART" id="SM00965">
    <property type="entry name" value="STN"/>
    <property type="match status" value="1"/>
</dbReference>
<keyword evidence="2 7" id="KW-0813">Transport</keyword>
<keyword evidence="3 7" id="KW-1134">Transmembrane beta strand</keyword>
<name>A0A1N6GZI5_9BACT</name>
<proteinExistence type="inferred from homology"/>
<evidence type="ECO:0000313" key="9">
    <source>
        <dbReference type="EMBL" id="SIO12852.1"/>
    </source>
</evidence>
<dbReference type="PROSITE" id="PS52016">
    <property type="entry name" value="TONB_DEPENDENT_REC_3"/>
    <property type="match status" value="1"/>
</dbReference>
<dbReference type="InterPro" id="IPR036942">
    <property type="entry name" value="Beta-barrel_TonB_sf"/>
</dbReference>
<evidence type="ECO:0000256" key="7">
    <source>
        <dbReference type="PROSITE-ProRule" id="PRU01360"/>
    </source>
</evidence>
<dbReference type="Pfam" id="PF07660">
    <property type="entry name" value="STN"/>
    <property type="match status" value="1"/>
</dbReference>
<evidence type="ECO:0000256" key="6">
    <source>
        <dbReference type="ARBA" id="ARBA00023237"/>
    </source>
</evidence>
<evidence type="ECO:0000256" key="2">
    <source>
        <dbReference type="ARBA" id="ARBA00022448"/>
    </source>
</evidence>
<dbReference type="Gene3D" id="2.170.130.10">
    <property type="entry name" value="TonB-dependent receptor, plug domain"/>
    <property type="match status" value="1"/>
</dbReference>
<evidence type="ECO:0000256" key="4">
    <source>
        <dbReference type="ARBA" id="ARBA00022692"/>
    </source>
</evidence>
<dbReference type="NCBIfam" id="TIGR04057">
    <property type="entry name" value="SusC_RagA_signa"/>
    <property type="match status" value="1"/>
</dbReference>
<comment type="subcellular location">
    <subcellularLocation>
        <location evidence="1 7">Cell outer membrane</location>
        <topology evidence="1 7">Multi-pass membrane protein</topology>
    </subcellularLocation>
</comment>
<organism evidence="9 10">
    <name type="scientific">Chitinophaga niabensis</name>
    <dbReference type="NCBI Taxonomy" id="536979"/>
    <lineage>
        <taxon>Bacteria</taxon>
        <taxon>Pseudomonadati</taxon>
        <taxon>Bacteroidota</taxon>
        <taxon>Chitinophagia</taxon>
        <taxon>Chitinophagales</taxon>
        <taxon>Chitinophagaceae</taxon>
        <taxon>Chitinophaga</taxon>
    </lineage>
</organism>
<dbReference type="InterPro" id="IPR012910">
    <property type="entry name" value="Plug_dom"/>
</dbReference>
<reference evidence="9 10" key="1">
    <citation type="submission" date="2016-11" db="EMBL/GenBank/DDBJ databases">
        <authorList>
            <person name="Jaros S."/>
            <person name="Januszkiewicz K."/>
            <person name="Wedrychowicz H."/>
        </authorList>
    </citation>
    <scope>NUCLEOTIDE SEQUENCE [LARGE SCALE GENOMIC DNA]</scope>
    <source>
        <strain evidence="9 10">DSM 24787</strain>
    </source>
</reference>
<keyword evidence="5 7" id="KW-0472">Membrane</keyword>